<keyword evidence="3" id="KW-1185">Reference proteome</keyword>
<keyword evidence="1" id="KW-0812">Transmembrane</keyword>
<dbReference type="AlphaFoldDB" id="K0RYA8"/>
<evidence type="ECO:0000313" key="3">
    <source>
        <dbReference type="Proteomes" id="UP000266841"/>
    </source>
</evidence>
<name>K0RYA8_THAOC</name>
<reference evidence="2 3" key="1">
    <citation type="journal article" date="2012" name="Genome Biol.">
        <title>Genome and low-iron response of an oceanic diatom adapted to chronic iron limitation.</title>
        <authorList>
            <person name="Lommer M."/>
            <person name="Specht M."/>
            <person name="Roy A.S."/>
            <person name="Kraemer L."/>
            <person name="Andreson R."/>
            <person name="Gutowska M.A."/>
            <person name="Wolf J."/>
            <person name="Bergner S.V."/>
            <person name="Schilhabel M.B."/>
            <person name="Klostermeier U.C."/>
            <person name="Beiko R.G."/>
            <person name="Rosenstiel P."/>
            <person name="Hippler M."/>
            <person name="Laroche J."/>
        </authorList>
    </citation>
    <scope>NUCLEOTIDE SEQUENCE [LARGE SCALE GENOMIC DNA]</scope>
    <source>
        <strain evidence="2 3">CCMP1005</strain>
    </source>
</reference>
<dbReference type="EMBL" id="AGNL01028088">
    <property type="protein sequence ID" value="EJK57474.1"/>
    <property type="molecule type" value="Genomic_DNA"/>
</dbReference>
<feature type="non-terminal residue" evidence="2">
    <location>
        <position position="152"/>
    </location>
</feature>
<proteinExistence type="predicted"/>
<comment type="caution">
    <text evidence="2">The sequence shown here is derived from an EMBL/GenBank/DDBJ whole genome shotgun (WGS) entry which is preliminary data.</text>
</comment>
<dbReference type="Proteomes" id="UP000266841">
    <property type="component" value="Unassembled WGS sequence"/>
</dbReference>
<evidence type="ECO:0000256" key="1">
    <source>
        <dbReference type="SAM" id="Phobius"/>
    </source>
</evidence>
<organism evidence="2 3">
    <name type="scientific">Thalassiosira oceanica</name>
    <name type="common">Marine diatom</name>
    <dbReference type="NCBI Taxonomy" id="159749"/>
    <lineage>
        <taxon>Eukaryota</taxon>
        <taxon>Sar</taxon>
        <taxon>Stramenopiles</taxon>
        <taxon>Ochrophyta</taxon>
        <taxon>Bacillariophyta</taxon>
        <taxon>Coscinodiscophyceae</taxon>
        <taxon>Thalassiosirophycidae</taxon>
        <taxon>Thalassiosirales</taxon>
        <taxon>Thalassiosiraceae</taxon>
        <taxon>Thalassiosira</taxon>
    </lineage>
</organism>
<evidence type="ECO:0000313" key="2">
    <source>
        <dbReference type="EMBL" id="EJK57474.1"/>
    </source>
</evidence>
<keyword evidence="1" id="KW-0472">Membrane</keyword>
<feature type="transmembrane region" description="Helical" evidence="1">
    <location>
        <begin position="50"/>
        <end position="72"/>
    </location>
</feature>
<gene>
    <name evidence="2" type="ORF">THAOC_22475</name>
</gene>
<sequence length="152" mass="15938">MNANEASPPPDPLRRVAVASPASTVPGQSGPIRIATLTTTLREGVDPFNALSMVVGTVIALLATGVIAALVYEEDTVDDTVVGEALPVGPDNESAGPSTQDDRAAVADDRSAAAARYLERLLDEGHERMDGDACTICYLYIGLPMDEHAMMK</sequence>
<accession>K0RYA8</accession>
<protein>
    <submittedName>
        <fullName evidence="2">Uncharacterized protein</fullName>
    </submittedName>
</protein>
<keyword evidence="1" id="KW-1133">Transmembrane helix</keyword>